<dbReference type="PROSITE" id="PS51257">
    <property type="entry name" value="PROKAR_LIPOPROTEIN"/>
    <property type="match status" value="1"/>
</dbReference>
<feature type="region of interest" description="Disordered" evidence="1">
    <location>
        <begin position="24"/>
        <end position="58"/>
    </location>
</feature>
<dbReference type="OrthoDB" id="1144154at2"/>
<reference evidence="2 3" key="1">
    <citation type="submission" date="2016-11" db="EMBL/GenBank/DDBJ databases">
        <title>Trade-off between light-utilization and light-protection in marine flavobacteria.</title>
        <authorList>
            <person name="Kumagai Y."/>
        </authorList>
    </citation>
    <scope>NUCLEOTIDE SEQUENCE [LARGE SCALE GENOMIC DNA]</scope>
    <source>
        <strain evidence="2 3">JCM 17109</strain>
    </source>
</reference>
<evidence type="ECO:0000313" key="3">
    <source>
        <dbReference type="Proteomes" id="UP000239532"/>
    </source>
</evidence>
<feature type="compositionally biased region" description="Polar residues" evidence="1">
    <location>
        <begin position="49"/>
        <end position="58"/>
    </location>
</feature>
<evidence type="ECO:0000313" key="2">
    <source>
        <dbReference type="EMBL" id="PRP67812.1"/>
    </source>
</evidence>
<protein>
    <recommendedName>
        <fullName evidence="4">Lipoprotein</fullName>
    </recommendedName>
</protein>
<comment type="caution">
    <text evidence="2">The sequence shown here is derived from an EMBL/GenBank/DDBJ whole genome shotgun (WGS) entry which is preliminary data.</text>
</comment>
<organism evidence="2 3">
    <name type="scientific">Nonlabens agnitus</name>
    <dbReference type="NCBI Taxonomy" id="870484"/>
    <lineage>
        <taxon>Bacteria</taxon>
        <taxon>Pseudomonadati</taxon>
        <taxon>Bacteroidota</taxon>
        <taxon>Flavobacteriia</taxon>
        <taxon>Flavobacteriales</taxon>
        <taxon>Flavobacteriaceae</taxon>
        <taxon>Nonlabens</taxon>
    </lineage>
</organism>
<feature type="compositionally biased region" description="Low complexity" evidence="1">
    <location>
        <begin position="28"/>
        <end position="41"/>
    </location>
</feature>
<dbReference type="AlphaFoldDB" id="A0A2S9WWF5"/>
<dbReference type="EMBL" id="MQUC01000003">
    <property type="protein sequence ID" value="PRP67812.1"/>
    <property type="molecule type" value="Genomic_DNA"/>
</dbReference>
<dbReference type="Proteomes" id="UP000239532">
    <property type="component" value="Unassembled WGS sequence"/>
</dbReference>
<keyword evidence="3" id="KW-1185">Reference proteome</keyword>
<dbReference type="RefSeq" id="WP_105983513.1">
    <property type="nucleotide sequence ID" value="NZ_MQUC01000003.1"/>
</dbReference>
<accession>A0A2S9WWF5</accession>
<name>A0A2S9WWF5_9FLAO</name>
<evidence type="ECO:0008006" key="4">
    <source>
        <dbReference type="Google" id="ProtNLM"/>
    </source>
</evidence>
<sequence>MKTLRFLPIALLLILSSCKKDKSHTDIENTTTENSTASTASQEKANVDPNKTVNSKSLNSGTTLSYQSAVLTPTSINFVKSDGSQDIIMFGRNENMVLEKMNALIGSPSITKIIDDCNGNPVKTFYWDENLTLNFNNREAEWRLGGWNLQSRDSKASNYQLASGLTVNRKRKDLSKPLTVKAKKTNLGYSLNLDGVTAVLDSDADDATVTYVYSGVNCNNLKSGVTPEGEIDY</sequence>
<proteinExistence type="predicted"/>
<gene>
    <name evidence="2" type="ORF">BST86_12270</name>
</gene>
<evidence type="ECO:0000256" key="1">
    <source>
        <dbReference type="SAM" id="MobiDB-lite"/>
    </source>
</evidence>